<keyword evidence="4 10" id="KW-0378">Hydrolase</keyword>
<evidence type="ECO:0000256" key="5">
    <source>
        <dbReference type="ARBA" id="ARBA00023211"/>
    </source>
</evidence>
<evidence type="ECO:0000256" key="4">
    <source>
        <dbReference type="ARBA" id="ARBA00022801"/>
    </source>
</evidence>
<dbReference type="GO" id="GO:0006071">
    <property type="term" value="P:glycerol metabolic process"/>
    <property type="evidence" value="ECO:0007669"/>
    <property type="project" value="InterPro"/>
</dbReference>
<evidence type="ECO:0000256" key="8">
    <source>
        <dbReference type="PIRSR" id="PIRSR004532-1"/>
    </source>
</evidence>
<dbReference type="PANTHER" id="PTHR30447">
    <property type="entry name" value="FRUCTOSE-1,6-BISPHOSPHATASE CLASS 2"/>
    <property type="match status" value="1"/>
</dbReference>
<comment type="cofactor">
    <cofactor evidence="8">
        <name>Mn(2+)</name>
        <dbReference type="ChEBI" id="CHEBI:29035"/>
    </cofactor>
</comment>
<gene>
    <name evidence="10" type="primary">glpX</name>
    <name evidence="10" type="ORF">ENS82_12305</name>
</gene>
<comment type="caution">
    <text evidence="10">The sequence shown here is derived from an EMBL/GenBank/DDBJ whole genome shotgun (WGS) entry which is preliminary data.</text>
</comment>
<dbReference type="NCBIfam" id="TIGR00330">
    <property type="entry name" value="glpX"/>
    <property type="match status" value="1"/>
</dbReference>
<feature type="binding site" evidence="9">
    <location>
        <position position="217"/>
    </location>
    <ligand>
        <name>substrate</name>
    </ligand>
</feature>
<dbReference type="GO" id="GO:0046872">
    <property type="term" value="F:metal ion binding"/>
    <property type="evidence" value="ECO:0007669"/>
    <property type="project" value="UniProtKB-KW"/>
</dbReference>
<dbReference type="AlphaFoldDB" id="A0A7C3DHE9"/>
<dbReference type="Gene3D" id="3.40.190.90">
    <property type="match status" value="1"/>
</dbReference>
<keyword evidence="6 7" id="KW-0119">Carbohydrate metabolism</keyword>
<dbReference type="PANTHER" id="PTHR30447:SF0">
    <property type="entry name" value="FRUCTOSE-1,6-BISPHOSPHATASE 1 CLASS 2-RELATED"/>
    <property type="match status" value="1"/>
</dbReference>
<evidence type="ECO:0000256" key="9">
    <source>
        <dbReference type="PIRSR" id="PIRSR004532-2"/>
    </source>
</evidence>
<dbReference type="GO" id="GO:0042132">
    <property type="term" value="F:fructose 1,6-bisphosphate 1-phosphatase activity"/>
    <property type="evidence" value="ECO:0007669"/>
    <property type="project" value="UniProtKB-EC"/>
</dbReference>
<feature type="binding site" evidence="8">
    <location>
        <position position="63"/>
    </location>
    <ligand>
        <name>Mn(2+)</name>
        <dbReference type="ChEBI" id="CHEBI:29035"/>
        <label>1</label>
    </ligand>
</feature>
<feature type="binding site" evidence="9">
    <location>
        <position position="126"/>
    </location>
    <ligand>
        <name>substrate</name>
    </ligand>
</feature>
<feature type="binding site" evidence="9">
    <location>
        <begin position="193"/>
        <end position="195"/>
    </location>
    <ligand>
        <name>substrate</name>
    </ligand>
</feature>
<evidence type="ECO:0000256" key="2">
    <source>
        <dbReference type="ARBA" id="ARBA00008989"/>
    </source>
</evidence>
<dbReference type="GO" id="GO:0030388">
    <property type="term" value="P:fructose 1,6-bisphosphate metabolic process"/>
    <property type="evidence" value="ECO:0007669"/>
    <property type="project" value="TreeGrafter"/>
</dbReference>
<proteinExistence type="inferred from homology"/>
<comment type="catalytic activity">
    <reaction evidence="1">
        <text>beta-D-fructose 1,6-bisphosphate + H2O = beta-D-fructose 6-phosphate + phosphate</text>
        <dbReference type="Rhea" id="RHEA:11064"/>
        <dbReference type="ChEBI" id="CHEBI:15377"/>
        <dbReference type="ChEBI" id="CHEBI:32966"/>
        <dbReference type="ChEBI" id="CHEBI:43474"/>
        <dbReference type="ChEBI" id="CHEBI:57634"/>
        <dbReference type="EC" id="3.1.3.11"/>
    </reaction>
</comment>
<feature type="binding site" evidence="8">
    <location>
        <position position="91"/>
    </location>
    <ligand>
        <name>Mn(2+)</name>
        <dbReference type="ChEBI" id="CHEBI:29035"/>
        <label>2</label>
    </ligand>
</feature>
<name>A0A7C3DHE9_MEIRU</name>
<feature type="binding site" evidence="8">
    <location>
        <position position="220"/>
    </location>
    <ligand>
        <name>Mn(2+)</name>
        <dbReference type="ChEBI" id="CHEBI:29035"/>
        <label>2</label>
    </ligand>
</feature>
<evidence type="ECO:0000313" key="10">
    <source>
        <dbReference type="EMBL" id="HFG21470.1"/>
    </source>
</evidence>
<feature type="binding site" evidence="9">
    <location>
        <begin position="171"/>
        <end position="173"/>
    </location>
    <ligand>
        <name>substrate</name>
    </ligand>
</feature>
<dbReference type="InterPro" id="IPR004464">
    <property type="entry name" value="FBPase_class-2/SBPase"/>
</dbReference>
<evidence type="ECO:0000256" key="6">
    <source>
        <dbReference type="ARBA" id="ARBA00023277"/>
    </source>
</evidence>
<dbReference type="PIRSF" id="PIRSF004532">
    <property type="entry name" value="GlpX"/>
    <property type="match status" value="1"/>
</dbReference>
<evidence type="ECO:0000256" key="3">
    <source>
        <dbReference type="ARBA" id="ARBA00022723"/>
    </source>
</evidence>
<organism evidence="10">
    <name type="scientific">Meiothermus ruber</name>
    <dbReference type="NCBI Taxonomy" id="277"/>
    <lineage>
        <taxon>Bacteria</taxon>
        <taxon>Thermotogati</taxon>
        <taxon>Deinococcota</taxon>
        <taxon>Deinococci</taxon>
        <taxon>Thermales</taxon>
        <taxon>Thermaceae</taxon>
        <taxon>Meiothermus</taxon>
    </lineage>
</organism>
<dbReference type="SUPFAM" id="SSF56655">
    <property type="entry name" value="Carbohydrate phosphatase"/>
    <property type="match status" value="1"/>
</dbReference>
<feature type="binding site" evidence="9">
    <location>
        <begin position="94"/>
        <end position="96"/>
    </location>
    <ligand>
        <name>substrate</name>
    </ligand>
</feature>
<evidence type="ECO:0000256" key="1">
    <source>
        <dbReference type="ARBA" id="ARBA00001273"/>
    </source>
</evidence>
<dbReference type="GO" id="GO:0005829">
    <property type="term" value="C:cytosol"/>
    <property type="evidence" value="ECO:0007669"/>
    <property type="project" value="TreeGrafter"/>
</dbReference>
<sequence>MLAIERPTRNLSLDLVRSTEAAALAAARWVGLGNKNDGDQAAVDAMRLLLGSIPMRARVVIGEGEKDKAPMLYNGEELGTGQGPETDLAVDPIEGTRLVAHGRGGAISVIAAAERGGLFNPGPGFYAAKLVVGPEAKEAIDLAASPEENLRAIAKALGKKVREMTVFVLDKPRHARLIDQIRYAGARVSLHTDGDVGGALAAVLPDTGIDVLMGTGGTPEGVIAAVAVKALGGGMQMRLDPQSEEERWALVNSEYSTQRIYTLEELCPAEDTQFAATGITDGQFLRGVRYRGAYALTHSLVIRGHTGTLRYIESHHRLEKLRAISGELY</sequence>
<protein>
    <recommendedName>
        <fullName evidence="7">Fructose-1,6-bisphosphatase</fullName>
    </recommendedName>
</protein>
<dbReference type="EMBL" id="DSWI01000028">
    <property type="protein sequence ID" value="HFG21470.1"/>
    <property type="molecule type" value="Genomic_DNA"/>
</dbReference>
<dbReference type="Pfam" id="PF03320">
    <property type="entry name" value="FBPase_glpX"/>
    <property type="match status" value="1"/>
</dbReference>
<dbReference type="CDD" id="cd01516">
    <property type="entry name" value="FBPase_glpX"/>
    <property type="match status" value="1"/>
</dbReference>
<dbReference type="Gene3D" id="3.30.540.10">
    <property type="entry name" value="Fructose-1,6-Bisphosphatase, subunit A, domain 1"/>
    <property type="match status" value="1"/>
</dbReference>
<reference evidence="10" key="1">
    <citation type="journal article" date="2020" name="mSystems">
        <title>Genome- and Community-Level Interaction Insights into Carbon Utilization and Element Cycling Functions of Hydrothermarchaeota in Hydrothermal Sediment.</title>
        <authorList>
            <person name="Zhou Z."/>
            <person name="Liu Y."/>
            <person name="Xu W."/>
            <person name="Pan J."/>
            <person name="Luo Z.H."/>
            <person name="Li M."/>
        </authorList>
    </citation>
    <scope>NUCLEOTIDE SEQUENCE [LARGE SCALE GENOMIC DNA]</scope>
    <source>
        <strain evidence="10">SpSt-524</strain>
    </source>
</reference>
<feature type="binding site" evidence="8">
    <location>
        <position position="39"/>
    </location>
    <ligand>
        <name>Mn(2+)</name>
        <dbReference type="ChEBI" id="CHEBI:29035"/>
        <label>1</label>
    </ligand>
</feature>
<comment type="similarity">
    <text evidence="2 7">Belongs to the FBPase class 2 family.</text>
</comment>
<keyword evidence="5 8" id="KW-0464">Manganese</keyword>
<keyword evidence="3 8" id="KW-0479">Metal-binding</keyword>
<dbReference type="FunFam" id="3.40.190.90:FF:000001">
    <property type="entry name" value="Fructose-1,6-bisphosphatase"/>
    <property type="match status" value="1"/>
</dbReference>
<dbReference type="GO" id="GO:0006094">
    <property type="term" value="P:gluconeogenesis"/>
    <property type="evidence" value="ECO:0007669"/>
    <property type="project" value="InterPro"/>
</dbReference>
<evidence type="ECO:0000256" key="7">
    <source>
        <dbReference type="PIRNR" id="PIRNR004532"/>
    </source>
</evidence>
<feature type="binding site" evidence="8">
    <location>
        <position position="94"/>
    </location>
    <ligand>
        <name>Mn(2+)</name>
        <dbReference type="ChEBI" id="CHEBI:29035"/>
        <label>2</label>
    </ligand>
</feature>
<accession>A0A7C3DHE9</accession>